<gene>
    <name evidence="11" type="ORF">TCAL_08942</name>
</gene>
<sequence length="424" mass="49181">MPLKRPRNLTMLSFNPSTRTLRSLKKVVLAIILFLTLAFLILKPIVQKKLLDIVLEKGNEKISFMPESPSFKHNEVPQGPSPSPLKSCPHQDSNATQAIVPNPLMVEEQERIEISNMGNLYNLTSEQLARFYEIKEAQYARRRDNLYKFCRPIRQIYDPGMKNPMIDISPHCILYDKPDGISHCSIAKVASTTWCRHFINLAGVDPEGVIEQFYVKHLWPLPTDVPVEKAIAETLSFVIIRNPLSRLASVYYEKFVDSNINPKQIQKSIQLTGRERPPARNESIEFPEDDPFFPSPTEFLNFIVNDFERVHTEDLNYHWRPQHGSCPFCRFNFSVYSKMEDLHEDTAFVVQKANLTTRIKPELHKNLSQSGGKGSSKENRFWSRVHGKMIQEIFDLYYLDNVLWDYTLEAYLQSLDLHHKLEES</sequence>
<feature type="region of interest" description="Disordered" evidence="10">
    <location>
        <begin position="66"/>
        <end position="92"/>
    </location>
</feature>
<name>A0A553PPG9_TIGCA</name>
<dbReference type="Pfam" id="PF03567">
    <property type="entry name" value="Sulfotransfer_2"/>
    <property type="match status" value="1"/>
</dbReference>
<evidence type="ECO:0000256" key="6">
    <source>
        <dbReference type="ARBA" id="ARBA00023034"/>
    </source>
</evidence>
<evidence type="ECO:0000313" key="12">
    <source>
        <dbReference type="Proteomes" id="UP000318571"/>
    </source>
</evidence>
<dbReference type="EMBL" id="VCGU01000002">
    <property type="protein sequence ID" value="TRY79584.1"/>
    <property type="molecule type" value="Genomic_DNA"/>
</dbReference>
<keyword evidence="7" id="KW-0472">Membrane</keyword>
<evidence type="ECO:0000256" key="4">
    <source>
        <dbReference type="ARBA" id="ARBA00022692"/>
    </source>
</evidence>
<evidence type="ECO:0000256" key="2">
    <source>
        <dbReference type="ARBA" id="ARBA00006339"/>
    </source>
</evidence>
<evidence type="ECO:0000256" key="7">
    <source>
        <dbReference type="ARBA" id="ARBA00023136"/>
    </source>
</evidence>
<keyword evidence="9" id="KW-0735">Signal-anchor</keyword>
<comment type="caution">
    <text evidence="11">The sequence shown here is derived from an EMBL/GenBank/DDBJ whole genome shotgun (WGS) entry which is preliminary data.</text>
</comment>
<dbReference type="PANTHER" id="PTHR12137">
    <property type="entry name" value="CARBOHYDRATE SULFOTRANSFERASE"/>
    <property type="match status" value="1"/>
</dbReference>
<keyword evidence="3 9" id="KW-0808">Transferase</keyword>
<dbReference type="OrthoDB" id="6380564at2759"/>
<evidence type="ECO:0000256" key="1">
    <source>
        <dbReference type="ARBA" id="ARBA00004323"/>
    </source>
</evidence>
<comment type="similarity">
    <text evidence="2 9">Belongs to the sulfotransferase 2 family.</text>
</comment>
<dbReference type="GO" id="GO:0016051">
    <property type="term" value="P:carbohydrate biosynthetic process"/>
    <property type="evidence" value="ECO:0007669"/>
    <property type="project" value="InterPro"/>
</dbReference>
<dbReference type="GO" id="GO:0000139">
    <property type="term" value="C:Golgi membrane"/>
    <property type="evidence" value="ECO:0007669"/>
    <property type="project" value="UniProtKB-SubCell"/>
</dbReference>
<keyword evidence="8 9" id="KW-0325">Glycoprotein</keyword>
<dbReference type="PANTHER" id="PTHR12137:SF54">
    <property type="entry name" value="CARBOHYDRATE SULFOTRANSFERASE"/>
    <property type="match status" value="1"/>
</dbReference>
<accession>A0A553PPG9</accession>
<dbReference type="AlphaFoldDB" id="A0A553PPG9"/>
<evidence type="ECO:0000256" key="5">
    <source>
        <dbReference type="ARBA" id="ARBA00022989"/>
    </source>
</evidence>
<proteinExistence type="inferred from homology"/>
<keyword evidence="5" id="KW-1133">Transmembrane helix</keyword>
<dbReference type="Proteomes" id="UP000318571">
    <property type="component" value="Chromosome 6"/>
</dbReference>
<comment type="subcellular location">
    <subcellularLocation>
        <location evidence="1 9">Golgi apparatus membrane</location>
        <topology evidence="1 9">Single-pass type II membrane protein</topology>
    </subcellularLocation>
</comment>
<evidence type="ECO:0000256" key="9">
    <source>
        <dbReference type="RuleBase" id="RU364020"/>
    </source>
</evidence>
<evidence type="ECO:0000256" key="3">
    <source>
        <dbReference type="ARBA" id="ARBA00022679"/>
    </source>
</evidence>
<dbReference type="STRING" id="6832.A0A553PPG9"/>
<evidence type="ECO:0000313" key="11">
    <source>
        <dbReference type="EMBL" id="TRY79584.1"/>
    </source>
</evidence>
<keyword evidence="4" id="KW-0812">Transmembrane</keyword>
<keyword evidence="9" id="KW-0119">Carbohydrate metabolism</keyword>
<organism evidence="11 12">
    <name type="scientific">Tigriopus californicus</name>
    <name type="common">Marine copepod</name>
    <dbReference type="NCBI Taxonomy" id="6832"/>
    <lineage>
        <taxon>Eukaryota</taxon>
        <taxon>Metazoa</taxon>
        <taxon>Ecdysozoa</taxon>
        <taxon>Arthropoda</taxon>
        <taxon>Crustacea</taxon>
        <taxon>Multicrustacea</taxon>
        <taxon>Hexanauplia</taxon>
        <taxon>Copepoda</taxon>
        <taxon>Harpacticoida</taxon>
        <taxon>Harpacticidae</taxon>
        <taxon>Tigriopus</taxon>
    </lineage>
</organism>
<keyword evidence="6 9" id="KW-0333">Golgi apparatus</keyword>
<keyword evidence="12" id="KW-1185">Reference proteome</keyword>
<reference evidence="11 12" key="1">
    <citation type="journal article" date="2018" name="Nat. Ecol. Evol.">
        <title>Genomic signatures of mitonuclear coevolution across populations of Tigriopus californicus.</title>
        <authorList>
            <person name="Barreto F.S."/>
            <person name="Watson E.T."/>
            <person name="Lima T.G."/>
            <person name="Willett C.S."/>
            <person name="Edmands S."/>
            <person name="Li W."/>
            <person name="Burton R.S."/>
        </authorList>
    </citation>
    <scope>NUCLEOTIDE SEQUENCE [LARGE SCALE GENOMIC DNA]</scope>
    <source>
        <strain evidence="11 12">San Diego</strain>
    </source>
</reference>
<dbReference type="EC" id="2.8.2.-" evidence="9"/>
<evidence type="ECO:0000256" key="10">
    <source>
        <dbReference type="SAM" id="MobiDB-lite"/>
    </source>
</evidence>
<evidence type="ECO:0000256" key="8">
    <source>
        <dbReference type="ARBA" id="ARBA00023180"/>
    </source>
</evidence>
<protein>
    <recommendedName>
        <fullName evidence="9">Carbohydrate sulfotransferase</fullName>
        <ecNumber evidence="9">2.8.2.-</ecNumber>
    </recommendedName>
</protein>
<dbReference type="InterPro" id="IPR018011">
    <property type="entry name" value="Carb_sulfotrans_8-10"/>
</dbReference>
<dbReference type="GO" id="GO:0008146">
    <property type="term" value="F:sulfotransferase activity"/>
    <property type="evidence" value="ECO:0007669"/>
    <property type="project" value="InterPro"/>
</dbReference>
<dbReference type="InterPro" id="IPR005331">
    <property type="entry name" value="Sulfotransferase"/>
</dbReference>